<reference evidence="1 2" key="1">
    <citation type="journal article" date="2016" name="Nat. Commun.">
        <title>Thousands of microbial genomes shed light on interconnected biogeochemical processes in an aquifer system.</title>
        <authorList>
            <person name="Anantharaman K."/>
            <person name="Brown C.T."/>
            <person name="Hug L.A."/>
            <person name="Sharon I."/>
            <person name="Castelle C.J."/>
            <person name="Probst A.J."/>
            <person name="Thomas B.C."/>
            <person name="Singh A."/>
            <person name="Wilkins M.J."/>
            <person name="Karaoz U."/>
            <person name="Brodie E.L."/>
            <person name="Williams K.H."/>
            <person name="Hubbard S.S."/>
            <person name="Banfield J.F."/>
        </authorList>
    </citation>
    <scope>NUCLEOTIDE SEQUENCE [LARGE SCALE GENOMIC DNA]</scope>
</reference>
<evidence type="ECO:0000313" key="2">
    <source>
        <dbReference type="Proteomes" id="UP000177982"/>
    </source>
</evidence>
<name>A0A1G2L7Z6_9BACT</name>
<protein>
    <submittedName>
        <fullName evidence="1">Uncharacterized protein</fullName>
    </submittedName>
</protein>
<dbReference type="AlphaFoldDB" id="A0A1G2L7Z6"/>
<accession>A0A1G2L7Z6</accession>
<proteinExistence type="predicted"/>
<dbReference type="Proteomes" id="UP000177982">
    <property type="component" value="Unassembled WGS sequence"/>
</dbReference>
<sequence length="62" mass="6873">MSAMPPQTGIEKEILDAIQKLGLQKEADVGLEILAMQKRVSVFPLPARKKNGRRAVERRSAT</sequence>
<evidence type="ECO:0000313" key="1">
    <source>
        <dbReference type="EMBL" id="OHA07788.1"/>
    </source>
</evidence>
<dbReference type="EMBL" id="MHQO01000003">
    <property type="protein sequence ID" value="OHA07788.1"/>
    <property type="molecule type" value="Genomic_DNA"/>
</dbReference>
<comment type="caution">
    <text evidence="1">The sequence shown here is derived from an EMBL/GenBank/DDBJ whole genome shotgun (WGS) entry which is preliminary data.</text>
</comment>
<gene>
    <name evidence="1" type="ORF">A2934_02850</name>
</gene>
<organism evidence="1 2">
    <name type="scientific">Candidatus Sungbacteria bacterium RIFCSPLOWO2_01_FULL_47_10</name>
    <dbReference type="NCBI Taxonomy" id="1802276"/>
    <lineage>
        <taxon>Bacteria</taxon>
        <taxon>Candidatus Sungiibacteriota</taxon>
    </lineage>
</organism>